<dbReference type="AlphaFoldDB" id="A0A923LDB1"/>
<protein>
    <submittedName>
        <fullName evidence="3">Ribulose-phosphate 3-epimerase</fullName>
    </submittedName>
</protein>
<dbReference type="GO" id="GO:0046872">
    <property type="term" value="F:metal ion binding"/>
    <property type="evidence" value="ECO:0007669"/>
    <property type="project" value="UniProtKB-KW"/>
</dbReference>
<keyword evidence="2" id="KW-0413">Isomerase</keyword>
<evidence type="ECO:0000256" key="2">
    <source>
        <dbReference type="ARBA" id="ARBA00023235"/>
    </source>
</evidence>
<name>A0A923LDB1_9FIRM</name>
<proteinExistence type="predicted"/>
<dbReference type="InterPro" id="IPR013785">
    <property type="entry name" value="Aldolase_TIM"/>
</dbReference>
<evidence type="ECO:0000313" key="3">
    <source>
        <dbReference type="EMBL" id="MBC5660546.1"/>
    </source>
</evidence>
<accession>A0A923LDB1</accession>
<dbReference type="GO" id="GO:0016857">
    <property type="term" value="F:racemase and epimerase activity, acting on carbohydrates and derivatives"/>
    <property type="evidence" value="ECO:0007669"/>
    <property type="project" value="InterPro"/>
</dbReference>
<dbReference type="Gene3D" id="3.20.20.70">
    <property type="entry name" value="Aldolase class I"/>
    <property type="match status" value="1"/>
</dbReference>
<keyword evidence="1" id="KW-0479">Metal-binding</keyword>
<dbReference type="InterPro" id="IPR000056">
    <property type="entry name" value="Ribul_P_3_epim-like"/>
</dbReference>
<keyword evidence="4" id="KW-1185">Reference proteome</keyword>
<dbReference type="SUPFAM" id="SSF51366">
    <property type="entry name" value="Ribulose-phoshate binding barrel"/>
    <property type="match status" value="1"/>
</dbReference>
<sequence>MEKKLILGGSASCFDLFNLERQFKEMEQAPVDFIHFDIVDGRFNQCIILGTPTLQAMRPHTELPIEVHMAVYEPELYIKQFVDAGADIITIHPEGTKDVMAAFDLIRSLGAKPALAFRSETAPTEDLLPAMEQAEYIIKLTVNPGFSGQQIQPAAFEKMKALRDMMDAHGIGTPIAADGNVNVKTIPTLVEYGADMLIGGTSGLFLKGKTVKECAEAMLAAMKID</sequence>
<evidence type="ECO:0000313" key="4">
    <source>
        <dbReference type="Proteomes" id="UP000649345"/>
    </source>
</evidence>
<dbReference type="Proteomes" id="UP000649345">
    <property type="component" value="Unassembled WGS sequence"/>
</dbReference>
<dbReference type="GO" id="GO:0005975">
    <property type="term" value="P:carbohydrate metabolic process"/>
    <property type="evidence" value="ECO:0007669"/>
    <property type="project" value="InterPro"/>
</dbReference>
<organism evidence="3 4">
    <name type="scientific">Anaerosacchariphilus hominis</name>
    <dbReference type="NCBI Taxonomy" id="2763017"/>
    <lineage>
        <taxon>Bacteria</taxon>
        <taxon>Bacillati</taxon>
        <taxon>Bacillota</taxon>
        <taxon>Clostridia</taxon>
        <taxon>Lachnospirales</taxon>
        <taxon>Lachnospiraceae</taxon>
        <taxon>Anaerosacchariphilus</taxon>
    </lineage>
</organism>
<dbReference type="RefSeq" id="WP_186873717.1">
    <property type="nucleotide sequence ID" value="NZ_JACOOR010000007.1"/>
</dbReference>
<dbReference type="Pfam" id="PF00834">
    <property type="entry name" value="Ribul_P_3_epim"/>
    <property type="match status" value="1"/>
</dbReference>
<gene>
    <name evidence="3" type="ORF">H8S44_12290</name>
</gene>
<reference evidence="3" key="1">
    <citation type="submission" date="2020-08" db="EMBL/GenBank/DDBJ databases">
        <title>Genome public.</title>
        <authorList>
            <person name="Liu C."/>
            <person name="Sun Q."/>
        </authorList>
    </citation>
    <scope>NUCLEOTIDE SEQUENCE</scope>
    <source>
        <strain evidence="3">NSJ-68</strain>
    </source>
</reference>
<dbReference type="PANTHER" id="PTHR11749">
    <property type="entry name" value="RIBULOSE-5-PHOSPHATE-3-EPIMERASE"/>
    <property type="match status" value="1"/>
</dbReference>
<evidence type="ECO:0000256" key="1">
    <source>
        <dbReference type="ARBA" id="ARBA00022723"/>
    </source>
</evidence>
<dbReference type="EMBL" id="JACOOR010000007">
    <property type="protein sequence ID" value="MBC5660546.1"/>
    <property type="molecule type" value="Genomic_DNA"/>
</dbReference>
<dbReference type="InterPro" id="IPR011060">
    <property type="entry name" value="RibuloseP-bd_barrel"/>
</dbReference>
<comment type="caution">
    <text evidence="3">The sequence shown here is derived from an EMBL/GenBank/DDBJ whole genome shotgun (WGS) entry which is preliminary data.</text>
</comment>
<dbReference type="CDD" id="cd00429">
    <property type="entry name" value="RPE"/>
    <property type="match status" value="1"/>
</dbReference>